<name>A0ABR3D0Q8_NEUIN</name>
<accession>A0ABR3D0Q8</accession>
<reference evidence="1 2" key="1">
    <citation type="submission" date="2023-09" db="EMBL/GenBank/DDBJ databases">
        <title>Multi-omics analysis of a traditional fermented food reveals byproduct-associated fungal strains for waste-to-food upcycling.</title>
        <authorList>
            <consortium name="Lawrence Berkeley National Laboratory"/>
            <person name="Rekdal V.M."/>
            <person name="Villalobos-Escobedo J.M."/>
            <person name="Rodriguez-Valeron N."/>
            <person name="Garcia M.O."/>
            <person name="Vasquez D.P."/>
            <person name="Damayanti I."/>
            <person name="Sorensen P.M."/>
            <person name="Baidoo E.E."/>
            <person name="De Carvalho A.C."/>
            <person name="Riley R."/>
            <person name="Lipzen A."/>
            <person name="He G."/>
            <person name="Yan M."/>
            <person name="Haridas S."/>
            <person name="Daum C."/>
            <person name="Yoshinaga Y."/>
            <person name="Ng V."/>
            <person name="Grigoriev I.V."/>
            <person name="Munk R."/>
            <person name="Nuraida L."/>
            <person name="Wijaya C.H."/>
            <person name="Morales P.-C."/>
            <person name="Keasling J.D."/>
        </authorList>
    </citation>
    <scope>NUCLEOTIDE SEQUENCE [LARGE SCALE GENOMIC DNA]</scope>
    <source>
        <strain evidence="1 2">FGSC 2613</strain>
    </source>
</reference>
<comment type="caution">
    <text evidence="1">The sequence shown here is derived from an EMBL/GenBank/DDBJ whole genome shotgun (WGS) entry which is preliminary data.</text>
</comment>
<keyword evidence="2" id="KW-1185">Reference proteome</keyword>
<gene>
    <name evidence="1" type="ORF">QR685DRAFT_575433</name>
</gene>
<proteinExistence type="predicted"/>
<organism evidence="1 2">
    <name type="scientific">Neurospora intermedia</name>
    <dbReference type="NCBI Taxonomy" id="5142"/>
    <lineage>
        <taxon>Eukaryota</taxon>
        <taxon>Fungi</taxon>
        <taxon>Dikarya</taxon>
        <taxon>Ascomycota</taxon>
        <taxon>Pezizomycotina</taxon>
        <taxon>Sordariomycetes</taxon>
        <taxon>Sordariomycetidae</taxon>
        <taxon>Sordariales</taxon>
        <taxon>Sordariaceae</taxon>
        <taxon>Neurospora</taxon>
    </lineage>
</organism>
<evidence type="ECO:0000313" key="2">
    <source>
        <dbReference type="Proteomes" id="UP001451303"/>
    </source>
</evidence>
<dbReference type="Proteomes" id="UP001451303">
    <property type="component" value="Unassembled WGS sequence"/>
</dbReference>
<dbReference type="EMBL" id="JAVLET010000013">
    <property type="protein sequence ID" value="KAL0466276.1"/>
    <property type="molecule type" value="Genomic_DNA"/>
</dbReference>
<sequence>MPLLAFPANLIAVVRVKSTAAGRRIEFIKPFRNGNCWIVCSSRTADVDTGYQAQGISRKHPGVDMGQNSFATSISEPSLCSLYSQGRNGRGSGK</sequence>
<protein>
    <submittedName>
        <fullName evidence="1">Uncharacterized protein</fullName>
    </submittedName>
</protein>
<evidence type="ECO:0000313" key="1">
    <source>
        <dbReference type="EMBL" id="KAL0466276.1"/>
    </source>
</evidence>